<keyword evidence="6" id="KW-0819">tRNA processing</keyword>
<dbReference type="RefSeq" id="WP_175470633.1">
    <property type="nucleotide sequence ID" value="NZ_FNRA01000011.1"/>
</dbReference>
<dbReference type="Pfam" id="PF01300">
    <property type="entry name" value="Sua5_yciO_yrdC"/>
    <property type="match status" value="1"/>
</dbReference>
<evidence type="ECO:0000313" key="14">
    <source>
        <dbReference type="Proteomes" id="UP000198850"/>
    </source>
</evidence>
<dbReference type="InterPro" id="IPR050156">
    <property type="entry name" value="TC-AMP_synthase_SUA5"/>
</dbReference>
<reference evidence="13 14" key="1">
    <citation type="submission" date="2016-10" db="EMBL/GenBank/DDBJ databases">
        <authorList>
            <person name="de Groot N.N."/>
        </authorList>
    </citation>
    <scope>NUCLEOTIDE SEQUENCE [LARGE SCALE GENOMIC DNA]</scope>
    <source>
        <strain evidence="13 14">DSM 19033</strain>
    </source>
</reference>
<dbReference type="EC" id="2.7.7.87" evidence="3"/>
<evidence type="ECO:0000256" key="2">
    <source>
        <dbReference type="ARBA" id="ARBA00007663"/>
    </source>
</evidence>
<keyword evidence="8" id="KW-0547">Nucleotide-binding</keyword>
<keyword evidence="4" id="KW-0963">Cytoplasm</keyword>
<feature type="domain" description="YrdC-like" evidence="12">
    <location>
        <begin position="3"/>
        <end position="188"/>
    </location>
</feature>
<comment type="subcellular location">
    <subcellularLocation>
        <location evidence="1">Cytoplasm</location>
    </subcellularLocation>
</comment>
<dbReference type="PROSITE" id="PS51163">
    <property type="entry name" value="YRDC"/>
    <property type="match status" value="1"/>
</dbReference>
<dbReference type="GO" id="GO:0005737">
    <property type="term" value="C:cytoplasm"/>
    <property type="evidence" value="ECO:0007669"/>
    <property type="project" value="UniProtKB-SubCell"/>
</dbReference>
<gene>
    <name evidence="13" type="ORF">SAMN05443550_111110</name>
</gene>
<dbReference type="InterPro" id="IPR017945">
    <property type="entry name" value="DHBP_synth_RibB-like_a/b_dom"/>
</dbReference>
<comment type="catalytic activity">
    <reaction evidence="11">
        <text>L-threonine + hydrogencarbonate + ATP = L-threonylcarbamoyladenylate + diphosphate + H2O</text>
        <dbReference type="Rhea" id="RHEA:36407"/>
        <dbReference type="ChEBI" id="CHEBI:15377"/>
        <dbReference type="ChEBI" id="CHEBI:17544"/>
        <dbReference type="ChEBI" id="CHEBI:30616"/>
        <dbReference type="ChEBI" id="CHEBI:33019"/>
        <dbReference type="ChEBI" id="CHEBI:57926"/>
        <dbReference type="ChEBI" id="CHEBI:73682"/>
        <dbReference type="EC" id="2.7.7.87"/>
    </reaction>
</comment>
<evidence type="ECO:0000313" key="13">
    <source>
        <dbReference type="EMBL" id="SEB12903.1"/>
    </source>
</evidence>
<evidence type="ECO:0000256" key="3">
    <source>
        <dbReference type="ARBA" id="ARBA00012584"/>
    </source>
</evidence>
<dbReference type="STRING" id="425514.SAMN05443550_111110"/>
<evidence type="ECO:0000256" key="7">
    <source>
        <dbReference type="ARBA" id="ARBA00022695"/>
    </source>
</evidence>
<evidence type="ECO:0000256" key="1">
    <source>
        <dbReference type="ARBA" id="ARBA00004496"/>
    </source>
</evidence>
<sequence length="188" mass="21010">MLKTEIEKALAVLKTGGVILYPTDTVWGLGCDATNADAVEKINQIKGRSSDKSFIILLDNDSKLQSYVDEIPEVAYDLIEYAENPLTIIFSGAKNLAKNVISADGSIGVRIVKHDFVQQLLQRFRKPITSTSANLSGQPTPQYFDEIDPEIKDAVDYIVDWEQELRNNRKPSTIMKLSPSGQFSFIRK</sequence>
<dbReference type="NCBIfam" id="TIGR00057">
    <property type="entry name" value="L-threonylcarbamoyladenylate synthase"/>
    <property type="match status" value="1"/>
</dbReference>
<accession>A0A1H4GTM5</accession>
<dbReference type="GO" id="GO:0006450">
    <property type="term" value="P:regulation of translational fidelity"/>
    <property type="evidence" value="ECO:0007669"/>
    <property type="project" value="TreeGrafter"/>
</dbReference>
<dbReference type="PANTHER" id="PTHR17490">
    <property type="entry name" value="SUA5"/>
    <property type="match status" value="1"/>
</dbReference>
<dbReference type="GO" id="GO:0005524">
    <property type="term" value="F:ATP binding"/>
    <property type="evidence" value="ECO:0007669"/>
    <property type="project" value="UniProtKB-KW"/>
</dbReference>
<dbReference type="GO" id="GO:0061710">
    <property type="term" value="F:L-threonylcarbamoyladenylate synthase"/>
    <property type="evidence" value="ECO:0007669"/>
    <property type="project" value="UniProtKB-EC"/>
</dbReference>
<protein>
    <recommendedName>
        <fullName evidence="10">L-threonylcarbamoyladenylate synthase</fullName>
        <ecNumber evidence="3">2.7.7.87</ecNumber>
    </recommendedName>
    <alternativeName>
        <fullName evidence="10">L-threonylcarbamoyladenylate synthase</fullName>
    </alternativeName>
</protein>
<dbReference type="Gene3D" id="3.90.870.10">
    <property type="entry name" value="DHBP synthase"/>
    <property type="match status" value="1"/>
</dbReference>
<keyword evidence="7" id="KW-0548">Nucleotidyltransferase</keyword>
<keyword evidence="9" id="KW-0067">ATP-binding</keyword>
<keyword evidence="5" id="KW-0808">Transferase</keyword>
<comment type="similarity">
    <text evidence="2">Belongs to the SUA5 family.</text>
</comment>
<dbReference type="GO" id="GO:0003725">
    <property type="term" value="F:double-stranded RNA binding"/>
    <property type="evidence" value="ECO:0007669"/>
    <property type="project" value="InterPro"/>
</dbReference>
<dbReference type="AlphaFoldDB" id="A0A1H4GTM5"/>
<evidence type="ECO:0000256" key="4">
    <source>
        <dbReference type="ARBA" id="ARBA00022490"/>
    </source>
</evidence>
<dbReference type="GO" id="GO:0000049">
    <property type="term" value="F:tRNA binding"/>
    <property type="evidence" value="ECO:0007669"/>
    <property type="project" value="TreeGrafter"/>
</dbReference>
<dbReference type="Proteomes" id="UP000198850">
    <property type="component" value="Unassembled WGS sequence"/>
</dbReference>
<evidence type="ECO:0000259" key="12">
    <source>
        <dbReference type="PROSITE" id="PS51163"/>
    </source>
</evidence>
<name>A0A1H4GTM5_9SPHI</name>
<dbReference type="GO" id="GO:0008033">
    <property type="term" value="P:tRNA processing"/>
    <property type="evidence" value="ECO:0007669"/>
    <property type="project" value="UniProtKB-KW"/>
</dbReference>
<evidence type="ECO:0000256" key="9">
    <source>
        <dbReference type="ARBA" id="ARBA00022840"/>
    </source>
</evidence>
<evidence type="ECO:0000256" key="10">
    <source>
        <dbReference type="ARBA" id="ARBA00029774"/>
    </source>
</evidence>
<dbReference type="SUPFAM" id="SSF55821">
    <property type="entry name" value="YrdC/RibB"/>
    <property type="match status" value="1"/>
</dbReference>
<dbReference type="PANTHER" id="PTHR17490:SF16">
    <property type="entry name" value="THREONYLCARBAMOYL-AMP SYNTHASE"/>
    <property type="match status" value="1"/>
</dbReference>
<evidence type="ECO:0000256" key="5">
    <source>
        <dbReference type="ARBA" id="ARBA00022679"/>
    </source>
</evidence>
<proteinExistence type="inferred from homology"/>
<evidence type="ECO:0000256" key="6">
    <source>
        <dbReference type="ARBA" id="ARBA00022694"/>
    </source>
</evidence>
<evidence type="ECO:0000256" key="8">
    <source>
        <dbReference type="ARBA" id="ARBA00022741"/>
    </source>
</evidence>
<dbReference type="EMBL" id="FNRA01000011">
    <property type="protein sequence ID" value="SEB12903.1"/>
    <property type="molecule type" value="Genomic_DNA"/>
</dbReference>
<dbReference type="InterPro" id="IPR006070">
    <property type="entry name" value="Sua5-like_dom"/>
</dbReference>
<evidence type="ECO:0000256" key="11">
    <source>
        <dbReference type="ARBA" id="ARBA00048366"/>
    </source>
</evidence>
<keyword evidence="14" id="KW-1185">Reference proteome</keyword>
<organism evidence="13 14">
    <name type="scientific">Pedobacter hartonius</name>
    <dbReference type="NCBI Taxonomy" id="425514"/>
    <lineage>
        <taxon>Bacteria</taxon>
        <taxon>Pseudomonadati</taxon>
        <taxon>Bacteroidota</taxon>
        <taxon>Sphingobacteriia</taxon>
        <taxon>Sphingobacteriales</taxon>
        <taxon>Sphingobacteriaceae</taxon>
        <taxon>Pedobacter</taxon>
    </lineage>
</organism>